<proteinExistence type="predicted"/>
<name>A0A4R4TLV9_9ACTN</name>
<organism evidence="1 2">
    <name type="scientific">Streptomyces hainanensis</name>
    <dbReference type="NCBI Taxonomy" id="402648"/>
    <lineage>
        <taxon>Bacteria</taxon>
        <taxon>Bacillati</taxon>
        <taxon>Actinomycetota</taxon>
        <taxon>Actinomycetes</taxon>
        <taxon>Kitasatosporales</taxon>
        <taxon>Streptomycetaceae</taxon>
        <taxon>Streptomyces</taxon>
    </lineage>
</organism>
<comment type="caution">
    <text evidence="1">The sequence shown here is derived from an EMBL/GenBank/DDBJ whole genome shotgun (WGS) entry which is preliminary data.</text>
</comment>
<gene>
    <name evidence="1" type="ORF">E1283_03905</name>
</gene>
<sequence>MTGGRFRVAYAGVAEPAHSALPEPLRSRFDAGMTVLAMAPYGGGSVPVNGERDRRDAEVAGVAVRYYVGPEVLTVAVVRSVFWPE</sequence>
<dbReference type="Proteomes" id="UP000295345">
    <property type="component" value="Unassembled WGS sequence"/>
</dbReference>
<evidence type="ECO:0000313" key="1">
    <source>
        <dbReference type="EMBL" id="TDC78907.1"/>
    </source>
</evidence>
<dbReference type="OrthoDB" id="4350849at2"/>
<accession>A0A4R4TLV9</accession>
<evidence type="ECO:0000313" key="2">
    <source>
        <dbReference type="Proteomes" id="UP000295345"/>
    </source>
</evidence>
<dbReference type="EMBL" id="SMKI01000025">
    <property type="protein sequence ID" value="TDC78907.1"/>
    <property type="molecule type" value="Genomic_DNA"/>
</dbReference>
<dbReference type="AlphaFoldDB" id="A0A4R4TLV9"/>
<keyword evidence="2" id="KW-1185">Reference proteome</keyword>
<reference evidence="1 2" key="1">
    <citation type="submission" date="2019-03" db="EMBL/GenBank/DDBJ databases">
        <title>Draft genome sequences of novel Actinobacteria.</title>
        <authorList>
            <person name="Sahin N."/>
            <person name="Ay H."/>
            <person name="Saygin H."/>
        </authorList>
    </citation>
    <scope>NUCLEOTIDE SEQUENCE [LARGE SCALE GENOMIC DNA]</scope>
    <source>
        <strain evidence="1 2">DSM 41900</strain>
    </source>
</reference>
<protein>
    <submittedName>
        <fullName evidence="1">Uncharacterized protein</fullName>
    </submittedName>
</protein>
<dbReference type="RefSeq" id="WP_132816438.1">
    <property type="nucleotide sequence ID" value="NZ_SMKI01000025.1"/>
</dbReference>